<dbReference type="EMBL" id="CADCXV010000917">
    <property type="protein sequence ID" value="CAB0038582.1"/>
    <property type="molecule type" value="Genomic_DNA"/>
</dbReference>
<evidence type="ECO:0000313" key="1">
    <source>
        <dbReference type="EMBL" id="CAB0038582.1"/>
    </source>
</evidence>
<sequence>MKPDEAAERLAYEDYYEFACSEKFLQFRSYWWATEACVDHLCERLTRGLLRRCGDLRKFVRQREKTINVTNTHK</sequence>
<protein>
    <submittedName>
        <fullName evidence="1">Uncharacterized protein</fullName>
    </submittedName>
</protein>
<name>A0A6H5IP57_9HYME</name>
<accession>A0A6H5IP57</accession>
<reference evidence="1 2" key="1">
    <citation type="submission" date="2020-02" db="EMBL/GenBank/DDBJ databases">
        <authorList>
            <person name="Ferguson B K."/>
        </authorList>
    </citation>
    <scope>NUCLEOTIDE SEQUENCE [LARGE SCALE GENOMIC DNA]</scope>
</reference>
<keyword evidence="2" id="KW-1185">Reference proteome</keyword>
<dbReference type="Proteomes" id="UP000479190">
    <property type="component" value="Unassembled WGS sequence"/>
</dbReference>
<organism evidence="1 2">
    <name type="scientific">Trichogramma brassicae</name>
    <dbReference type="NCBI Taxonomy" id="86971"/>
    <lineage>
        <taxon>Eukaryota</taxon>
        <taxon>Metazoa</taxon>
        <taxon>Ecdysozoa</taxon>
        <taxon>Arthropoda</taxon>
        <taxon>Hexapoda</taxon>
        <taxon>Insecta</taxon>
        <taxon>Pterygota</taxon>
        <taxon>Neoptera</taxon>
        <taxon>Endopterygota</taxon>
        <taxon>Hymenoptera</taxon>
        <taxon>Apocrita</taxon>
        <taxon>Proctotrupomorpha</taxon>
        <taxon>Chalcidoidea</taxon>
        <taxon>Trichogrammatidae</taxon>
        <taxon>Trichogramma</taxon>
    </lineage>
</organism>
<proteinExistence type="predicted"/>
<gene>
    <name evidence="1" type="ORF">TBRA_LOCUS10360</name>
</gene>
<dbReference type="AlphaFoldDB" id="A0A6H5IP57"/>
<evidence type="ECO:0000313" key="2">
    <source>
        <dbReference type="Proteomes" id="UP000479190"/>
    </source>
</evidence>